<evidence type="ECO:0000256" key="2">
    <source>
        <dbReference type="ARBA" id="ARBA00022574"/>
    </source>
</evidence>
<dbReference type="InterPro" id="IPR051458">
    <property type="entry name" value="Cyt/Met_Dipeptidase"/>
</dbReference>
<sequence length="775" mass="83719">MVVADPSLSRDLQDASDTPDLLHSLNEKDSSVLSLAASDDYIFSGSQNQDISVWCKSSFRLKHTLRGHTGSVLCLEYAKDKDWLFSSSGDSTVRIWSVQTLSLLYVLEPYLDTGAGDLFSLAYAQHNQTLYIGCQNTSLQWFDFRQLPSPIFNSDRSSASSSNVSKHGRSNSSSSSAQVTTSVPGSGTSTPNPTAAARKVHKFFDSYPQYERKPADIFANNTPLPSQLSSASDDGCVRSLDALLPTPLGYLSIPGGNVIDSAHYGYVYCMALLEGPEPEKRVQLITGSGDETVKLWTIETSGVSNPVPQLTHTFTFAHGAVLSLIARGDTIFAGCQDGYVKVLDVETRACVRTIIVQEGIDVLSVSMIGSDLYTCSANGRIQRWSASFDCTASWQAHGGIILSSIITRASPHGNDNEPLLGLKGVTKAQSVHGWRLVTGGNDSHIKVWEVVLPKERGAQDPTLLDVRSKSVNETMTYALSKFIAIPSVSSVPSHREDCRQAAIWLRKCLGQLGAQASLLPTGEGTNPIVLGTFSGTSKGSQPKPRILFYGHYDVISAPTKGWDSDPFKLTGRNGYLYGRGATDDKGPIIAVACAAADLLARRALAVDLVFLIEGEEECGSAGFGATVRKHKKDIGRADAILLSNSTWIAEDTPCITHGLRGVVHCSIQISSNLPDLHSGVEGGGVSEPMLDMVRLLATLTGDDKRVQIPGFYDNVRPLSEDERQLYTRLAAITQRPAASLASRWREPSLTIHNIQISGPRSKASIFHTLRSRPAT</sequence>
<dbReference type="InterPro" id="IPR017149">
    <property type="entry name" value="GSH_degradosome_Dug2"/>
</dbReference>
<dbReference type="EMBL" id="JASNQZ010000001">
    <property type="protein sequence ID" value="KAL0960852.1"/>
    <property type="molecule type" value="Genomic_DNA"/>
</dbReference>
<dbReference type="Pfam" id="PF01546">
    <property type="entry name" value="Peptidase_M20"/>
    <property type="match status" value="1"/>
</dbReference>
<evidence type="ECO:0000256" key="1">
    <source>
        <dbReference type="ARBA" id="ARBA00006247"/>
    </source>
</evidence>
<dbReference type="SUPFAM" id="SSF53187">
    <property type="entry name" value="Zn-dependent exopeptidases"/>
    <property type="match status" value="1"/>
</dbReference>
<dbReference type="Proteomes" id="UP001556367">
    <property type="component" value="Unassembled WGS sequence"/>
</dbReference>
<feature type="repeat" description="WD" evidence="7">
    <location>
        <begin position="284"/>
        <end position="306"/>
    </location>
</feature>
<protein>
    <submittedName>
        <fullName evidence="9">Uncharacterized protein</fullName>
    </submittedName>
</protein>
<reference evidence="10" key="1">
    <citation type="submission" date="2024-06" db="EMBL/GenBank/DDBJ databases">
        <title>Multi-omics analyses provide insights into the biosynthesis of the anticancer antibiotic pleurotin in Hohenbuehelia grisea.</title>
        <authorList>
            <person name="Weaver J.A."/>
            <person name="Alberti F."/>
        </authorList>
    </citation>
    <scope>NUCLEOTIDE SEQUENCE [LARGE SCALE GENOMIC DNA]</scope>
    <source>
        <strain evidence="10">T-177</strain>
    </source>
</reference>
<evidence type="ECO:0000256" key="3">
    <source>
        <dbReference type="ARBA" id="ARBA00022670"/>
    </source>
</evidence>
<keyword evidence="4" id="KW-0479">Metal-binding</keyword>
<feature type="repeat" description="WD" evidence="7">
    <location>
        <begin position="65"/>
        <end position="106"/>
    </location>
</feature>
<dbReference type="Gene3D" id="3.30.70.360">
    <property type="match status" value="1"/>
</dbReference>
<comment type="caution">
    <text evidence="9">The sequence shown here is derived from an EMBL/GenBank/DDBJ whole genome shotgun (WGS) entry which is preliminary data.</text>
</comment>
<dbReference type="SMART" id="SM00320">
    <property type="entry name" value="WD40"/>
    <property type="match status" value="7"/>
</dbReference>
<dbReference type="Gene3D" id="3.40.630.10">
    <property type="entry name" value="Zn peptidases"/>
    <property type="match status" value="1"/>
</dbReference>
<keyword evidence="5" id="KW-0677">Repeat</keyword>
<gene>
    <name evidence="9" type="ORF">HGRIS_005868</name>
</gene>
<evidence type="ECO:0000256" key="6">
    <source>
        <dbReference type="ARBA" id="ARBA00022801"/>
    </source>
</evidence>
<dbReference type="PROSITE" id="PS50294">
    <property type="entry name" value="WD_REPEATS_REGION"/>
    <property type="match status" value="1"/>
</dbReference>
<accession>A0ABR3JYD4</accession>
<evidence type="ECO:0000256" key="7">
    <source>
        <dbReference type="PROSITE-ProRule" id="PRU00221"/>
    </source>
</evidence>
<dbReference type="InterPro" id="IPR002933">
    <property type="entry name" value="Peptidase_M20"/>
</dbReference>
<name>A0ABR3JYD4_9AGAR</name>
<keyword evidence="6" id="KW-0378">Hydrolase</keyword>
<organism evidence="9 10">
    <name type="scientific">Hohenbuehelia grisea</name>
    <dbReference type="NCBI Taxonomy" id="104357"/>
    <lineage>
        <taxon>Eukaryota</taxon>
        <taxon>Fungi</taxon>
        <taxon>Dikarya</taxon>
        <taxon>Basidiomycota</taxon>
        <taxon>Agaricomycotina</taxon>
        <taxon>Agaricomycetes</taxon>
        <taxon>Agaricomycetidae</taxon>
        <taxon>Agaricales</taxon>
        <taxon>Pleurotineae</taxon>
        <taxon>Pleurotaceae</taxon>
        <taxon>Hohenbuehelia</taxon>
    </lineage>
</organism>
<feature type="compositionally biased region" description="Low complexity" evidence="8">
    <location>
        <begin position="155"/>
        <end position="194"/>
    </location>
</feature>
<evidence type="ECO:0000313" key="10">
    <source>
        <dbReference type="Proteomes" id="UP001556367"/>
    </source>
</evidence>
<dbReference type="Pfam" id="PF00400">
    <property type="entry name" value="WD40"/>
    <property type="match status" value="1"/>
</dbReference>
<dbReference type="InterPro" id="IPR015943">
    <property type="entry name" value="WD40/YVTN_repeat-like_dom_sf"/>
</dbReference>
<dbReference type="PANTHER" id="PTHR43270">
    <property type="entry name" value="BETA-ALA-HIS DIPEPTIDASE"/>
    <property type="match status" value="1"/>
</dbReference>
<feature type="repeat" description="WD" evidence="7">
    <location>
        <begin position="436"/>
        <end position="450"/>
    </location>
</feature>
<dbReference type="PIRSF" id="PIRSF037237">
    <property type="entry name" value="Peptidase_WD_repeats_DUG2"/>
    <property type="match status" value="1"/>
</dbReference>
<evidence type="ECO:0000256" key="4">
    <source>
        <dbReference type="ARBA" id="ARBA00022723"/>
    </source>
</evidence>
<dbReference type="InterPro" id="IPR036322">
    <property type="entry name" value="WD40_repeat_dom_sf"/>
</dbReference>
<dbReference type="PANTHER" id="PTHR43270:SF8">
    <property type="entry name" value="DI- AND TRIPEPTIDASE DUG2-RELATED"/>
    <property type="match status" value="1"/>
</dbReference>
<keyword evidence="10" id="KW-1185">Reference proteome</keyword>
<dbReference type="InterPro" id="IPR020472">
    <property type="entry name" value="WD40_PAC1"/>
</dbReference>
<dbReference type="InterPro" id="IPR001680">
    <property type="entry name" value="WD40_rpt"/>
</dbReference>
<comment type="similarity">
    <text evidence="1">Belongs to the peptidase M20A family.</text>
</comment>
<keyword evidence="2 7" id="KW-0853">WD repeat</keyword>
<evidence type="ECO:0000256" key="8">
    <source>
        <dbReference type="SAM" id="MobiDB-lite"/>
    </source>
</evidence>
<evidence type="ECO:0000256" key="5">
    <source>
        <dbReference type="ARBA" id="ARBA00022737"/>
    </source>
</evidence>
<proteinExistence type="inferred from homology"/>
<feature type="region of interest" description="Disordered" evidence="8">
    <location>
        <begin position="155"/>
        <end position="195"/>
    </location>
</feature>
<evidence type="ECO:0000313" key="9">
    <source>
        <dbReference type="EMBL" id="KAL0960852.1"/>
    </source>
</evidence>
<keyword evidence="3" id="KW-0645">Protease</keyword>
<dbReference type="SUPFAM" id="SSF50978">
    <property type="entry name" value="WD40 repeat-like"/>
    <property type="match status" value="1"/>
</dbReference>
<dbReference type="PROSITE" id="PS50082">
    <property type="entry name" value="WD_REPEATS_2"/>
    <property type="match status" value="3"/>
</dbReference>
<dbReference type="Gene3D" id="2.130.10.10">
    <property type="entry name" value="YVTN repeat-like/Quinoprotein amine dehydrogenase"/>
    <property type="match status" value="2"/>
</dbReference>
<dbReference type="PRINTS" id="PR00320">
    <property type="entry name" value="GPROTEINBRPT"/>
</dbReference>